<dbReference type="EMBL" id="QFQP01000011">
    <property type="protein sequence ID" value="PZR12720.1"/>
    <property type="molecule type" value="Genomic_DNA"/>
</dbReference>
<comment type="caution">
    <text evidence="1">The sequence shown here is derived from an EMBL/GenBank/DDBJ whole genome shotgun (WGS) entry which is preliminary data.</text>
</comment>
<name>A0A2W5TB62_9BACT</name>
<dbReference type="AlphaFoldDB" id="A0A2W5TB62"/>
<dbReference type="InterPro" id="IPR049886">
    <property type="entry name" value="CFI_box_CTERM_dom"/>
</dbReference>
<evidence type="ECO:0000313" key="1">
    <source>
        <dbReference type="EMBL" id="PZR12720.1"/>
    </source>
</evidence>
<proteinExistence type="predicted"/>
<dbReference type="Proteomes" id="UP000249061">
    <property type="component" value="Unassembled WGS sequence"/>
</dbReference>
<gene>
    <name evidence="1" type="ORF">DI536_14185</name>
</gene>
<accession>A0A2W5TB62</accession>
<dbReference type="NCBIfam" id="NF041770">
    <property type="entry name" value="CFI_box_CTERM"/>
    <property type="match status" value="1"/>
</dbReference>
<protein>
    <submittedName>
        <fullName evidence="1">Uncharacterized protein</fullName>
    </submittedName>
</protein>
<organism evidence="1 2">
    <name type="scientific">Archangium gephyra</name>
    <dbReference type="NCBI Taxonomy" id="48"/>
    <lineage>
        <taxon>Bacteria</taxon>
        <taxon>Pseudomonadati</taxon>
        <taxon>Myxococcota</taxon>
        <taxon>Myxococcia</taxon>
        <taxon>Myxococcales</taxon>
        <taxon>Cystobacterineae</taxon>
        <taxon>Archangiaceae</taxon>
        <taxon>Archangium</taxon>
    </lineage>
</organism>
<sequence>MDLEALRSRAREREKQLASLPNDGIDAFQADVLAFFSRVPEPPLYRRRDDPTRAQATLLVGEGEVLLARSWRLGSQVKDFTLAIEGHLVALSLMSEGRVEQAEPAWHEALIRERVATAPLRLWSRTDEKRPVVFDERTRQSRFDPHPEAQVETKLACPSCRKVSQFSLTPRVASHRLVCPHCRSHFVGYVAELRELEVQSLGRNRRRYRFRVEELSGLATRVEFDDAGPAELSASRRDLLAFLYFPETYLRGVLNLNTSRVLWVTAPGACFVATVAFGEGAPELDVLRAFRDEVLEASAAGRAFVDWYYREGPALAKFVSKRPLLKRGTRLVLAGLTRLL</sequence>
<reference evidence="1 2" key="1">
    <citation type="submission" date="2017-08" db="EMBL/GenBank/DDBJ databases">
        <title>Infants hospitalized years apart are colonized by the same room-sourced microbial strains.</title>
        <authorList>
            <person name="Brooks B."/>
            <person name="Olm M.R."/>
            <person name="Firek B.A."/>
            <person name="Baker R."/>
            <person name="Thomas B.C."/>
            <person name="Morowitz M.J."/>
            <person name="Banfield J.F."/>
        </authorList>
    </citation>
    <scope>NUCLEOTIDE SEQUENCE [LARGE SCALE GENOMIC DNA]</scope>
    <source>
        <strain evidence="1">S2_003_000_R2_14</strain>
    </source>
</reference>
<evidence type="ECO:0000313" key="2">
    <source>
        <dbReference type="Proteomes" id="UP000249061"/>
    </source>
</evidence>